<name>A0A540WLV9_9BACT</name>
<evidence type="ECO:0008006" key="4">
    <source>
        <dbReference type="Google" id="ProtNLM"/>
    </source>
</evidence>
<feature type="signal peptide" evidence="1">
    <location>
        <begin position="1"/>
        <end position="17"/>
    </location>
</feature>
<evidence type="ECO:0000313" key="3">
    <source>
        <dbReference type="Proteomes" id="UP000315369"/>
    </source>
</evidence>
<dbReference type="EMBL" id="VIFM01000351">
    <property type="protein sequence ID" value="TQF09394.1"/>
    <property type="molecule type" value="Genomic_DNA"/>
</dbReference>
<keyword evidence="1" id="KW-0732">Signal</keyword>
<dbReference type="OrthoDB" id="5382247at2"/>
<dbReference type="PROSITE" id="PS51257">
    <property type="entry name" value="PROKAR_LIPOPROTEIN"/>
    <property type="match status" value="1"/>
</dbReference>
<accession>A0A540WLV9</accession>
<reference evidence="2 3" key="1">
    <citation type="submission" date="2019-06" db="EMBL/GenBank/DDBJ databases">
        <authorList>
            <person name="Livingstone P."/>
            <person name="Whitworth D."/>
        </authorList>
    </citation>
    <scope>NUCLEOTIDE SEQUENCE [LARGE SCALE GENOMIC DNA]</scope>
    <source>
        <strain evidence="2 3">AM401</strain>
    </source>
</reference>
<gene>
    <name evidence="2" type="ORF">FJV41_44845</name>
</gene>
<proteinExistence type="predicted"/>
<keyword evidence="3" id="KW-1185">Reference proteome</keyword>
<protein>
    <recommendedName>
        <fullName evidence="4">Lipoprotein</fullName>
    </recommendedName>
</protein>
<sequence>MRVSALLLLSLLVTACAAPQVRPAGAIRKVVVVVGSRVDSLPSASYREDLMGEGNPRTVLSGSTEAVLRERGFEVAGTRISAAPSPSTDEVVSVIRENDAEAAVVVVLSWVDVSAVQTMGRADVVLEAGVVSPDGQLIWRKESRTVAMIGLYQSQTDYSSYLRKAVIQAVKEVP</sequence>
<evidence type="ECO:0000313" key="2">
    <source>
        <dbReference type="EMBL" id="TQF09394.1"/>
    </source>
</evidence>
<comment type="caution">
    <text evidence="2">The sequence shown here is derived from an EMBL/GenBank/DDBJ whole genome shotgun (WGS) entry which is preliminary data.</text>
</comment>
<dbReference type="Proteomes" id="UP000315369">
    <property type="component" value="Unassembled WGS sequence"/>
</dbReference>
<organism evidence="2 3">
    <name type="scientific">Myxococcus llanfairpwllgwyngyllgogerychwyrndrobwllllantysiliogogogochensis</name>
    <dbReference type="NCBI Taxonomy" id="2590453"/>
    <lineage>
        <taxon>Bacteria</taxon>
        <taxon>Pseudomonadati</taxon>
        <taxon>Myxococcota</taxon>
        <taxon>Myxococcia</taxon>
        <taxon>Myxococcales</taxon>
        <taxon>Cystobacterineae</taxon>
        <taxon>Myxococcaceae</taxon>
        <taxon>Myxococcus</taxon>
    </lineage>
</organism>
<dbReference type="AlphaFoldDB" id="A0A540WLV9"/>
<dbReference type="RefSeq" id="WP_141648776.1">
    <property type="nucleotide sequence ID" value="NZ_VIFM01000351.1"/>
</dbReference>
<evidence type="ECO:0000256" key="1">
    <source>
        <dbReference type="SAM" id="SignalP"/>
    </source>
</evidence>
<feature type="chain" id="PRO_5021769412" description="Lipoprotein" evidence="1">
    <location>
        <begin position="18"/>
        <end position="174"/>
    </location>
</feature>